<reference evidence="2" key="1">
    <citation type="submission" date="2019-12" db="EMBL/GenBank/DDBJ databases">
        <title>An insight into the sialome of adult female Ixodes ricinus ticks feeding for 6 days.</title>
        <authorList>
            <person name="Perner J."/>
            <person name="Ribeiro J.M.C."/>
        </authorList>
    </citation>
    <scope>NUCLEOTIDE SEQUENCE</scope>
    <source>
        <strain evidence="2">Semi-engorged</strain>
        <tissue evidence="2">Salivary glands</tissue>
    </source>
</reference>
<keyword evidence="1" id="KW-0812">Transmembrane</keyword>
<keyword evidence="1" id="KW-0472">Membrane</keyword>
<evidence type="ECO:0000256" key="1">
    <source>
        <dbReference type="SAM" id="Phobius"/>
    </source>
</evidence>
<accession>A0A6B0UEC8</accession>
<name>A0A6B0UEC8_IXORI</name>
<sequence>MYHLHYMNLRQYCIVPSRLLPVLMVFTTLCYATYIPQRLSSFCTYSTVSGPRVISRRLGRWPLSFLCLSQAKMLHVLPVTDR</sequence>
<protein>
    <submittedName>
        <fullName evidence="2">Putative secreted protein</fullName>
    </submittedName>
</protein>
<proteinExistence type="predicted"/>
<keyword evidence="1" id="KW-1133">Transmembrane helix</keyword>
<organism evidence="2">
    <name type="scientific">Ixodes ricinus</name>
    <name type="common">Common tick</name>
    <name type="synonym">Acarus ricinus</name>
    <dbReference type="NCBI Taxonomy" id="34613"/>
    <lineage>
        <taxon>Eukaryota</taxon>
        <taxon>Metazoa</taxon>
        <taxon>Ecdysozoa</taxon>
        <taxon>Arthropoda</taxon>
        <taxon>Chelicerata</taxon>
        <taxon>Arachnida</taxon>
        <taxon>Acari</taxon>
        <taxon>Parasitiformes</taxon>
        <taxon>Ixodida</taxon>
        <taxon>Ixodoidea</taxon>
        <taxon>Ixodidae</taxon>
        <taxon>Ixodinae</taxon>
        <taxon>Ixodes</taxon>
    </lineage>
</organism>
<evidence type="ECO:0000313" key="2">
    <source>
        <dbReference type="EMBL" id="MXU84783.1"/>
    </source>
</evidence>
<feature type="transmembrane region" description="Helical" evidence="1">
    <location>
        <begin position="12"/>
        <end position="34"/>
    </location>
</feature>
<dbReference type="AlphaFoldDB" id="A0A6B0UEC8"/>
<dbReference type="EMBL" id="GIFC01002700">
    <property type="protein sequence ID" value="MXU84783.1"/>
    <property type="molecule type" value="Transcribed_RNA"/>
</dbReference>